<dbReference type="AlphaFoldDB" id="A0A918MM81"/>
<dbReference type="EMBL" id="BMYQ01000011">
    <property type="protein sequence ID" value="GGW39999.1"/>
    <property type="molecule type" value="Genomic_DNA"/>
</dbReference>
<keyword evidence="2" id="KW-1185">Reference proteome</keyword>
<evidence type="ECO:0000313" key="2">
    <source>
        <dbReference type="Proteomes" id="UP000628984"/>
    </source>
</evidence>
<dbReference type="Proteomes" id="UP000628984">
    <property type="component" value="Unassembled WGS sequence"/>
</dbReference>
<evidence type="ECO:0000313" key="1">
    <source>
        <dbReference type="EMBL" id="GGW39999.1"/>
    </source>
</evidence>
<organism evidence="1 2">
    <name type="scientific">Gemmobacter lanyuensis</name>
    <dbReference type="NCBI Taxonomy" id="1054497"/>
    <lineage>
        <taxon>Bacteria</taxon>
        <taxon>Pseudomonadati</taxon>
        <taxon>Pseudomonadota</taxon>
        <taxon>Alphaproteobacteria</taxon>
        <taxon>Rhodobacterales</taxon>
        <taxon>Paracoccaceae</taxon>
        <taxon>Gemmobacter</taxon>
    </lineage>
</organism>
<proteinExistence type="predicted"/>
<reference evidence="1" key="2">
    <citation type="submission" date="2020-09" db="EMBL/GenBank/DDBJ databases">
        <authorList>
            <person name="Sun Q."/>
            <person name="Kim S."/>
        </authorList>
    </citation>
    <scope>NUCLEOTIDE SEQUENCE</scope>
    <source>
        <strain evidence="1">KCTC 23714</strain>
    </source>
</reference>
<name>A0A918MM81_9RHOB</name>
<protein>
    <submittedName>
        <fullName evidence="1">Uncharacterized protein</fullName>
    </submittedName>
</protein>
<sequence length="57" mass="6296">MAIWKEALGDKPSITVDIQNITVKLAARDESAQHSSSRSTTWMVPFRRVEAPDADPA</sequence>
<comment type="caution">
    <text evidence="1">The sequence shown here is derived from an EMBL/GenBank/DDBJ whole genome shotgun (WGS) entry which is preliminary data.</text>
</comment>
<accession>A0A918MM81</accession>
<gene>
    <name evidence="1" type="ORF">GCM10011452_30510</name>
</gene>
<reference evidence="1" key="1">
    <citation type="journal article" date="2014" name="Int. J. Syst. Evol. Microbiol.">
        <title>Complete genome sequence of Corynebacterium casei LMG S-19264T (=DSM 44701T), isolated from a smear-ripened cheese.</title>
        <authorList>
            <consortium name="US DOE Joint Genome Institute (JGI-PGF)"/>
            <person name="Walter F."/>
            <person name="Albersmeier A."/>
            <person name="Kalinowski J."/>
            <person name="Ruckert C."/>
        </authorList>
    </citation>
    <scope>NUCLEOTIDE SEQUENCE</scope>
    <source>
        <strain evidence="1">KCTC 23714</strain>
    </source>
</reference>